<dbReference type="WormBase" id="CBG04027">
    <property type="protein sequence ID" value="CBP01022"/>
    <property type="gene ID" value="WBGene00026775"/>
    <property type="gene designation" value="Cbr-hpo-27"/>
</dbReference>
<name>A8WW12_CAEBR</name>
<dbReference type="Pfam" id="PF23221">
    <property type="entry name" value="HEAT_MROH2B_1st"/>
    <property type="match status" value="1"/>
</dbReference>
<dbReference type="GO" id="GO:0170064">
    <property type="term" value="P:lysosome fission"/>
    <property type="evidence" value="ECO:0007669"/>
    <property type="project" value="EnsemblMetazoa"/>
</dbReference>
<dbReference type="InterPro" id="IPR055406">
    <property type="entry name" value="HEAT_Maestro"/>
</dbReference>
<dbReference type="GO" id="GO:0140912">
    <property type="term" value="F:membrane destabilizing activity"/>
    <property type="evidence" value="ECO:0007669"/>
    <property type="project" value="EnsemblMetazoa"/>
</dbReference>
<protein>
    <submittedName>
        <fullName evidence="7">Protein CBR-HPO-27</fullName>
    </submittedName>
</protein>
<dbReference type="eggNOG" id="KOG2032">
    <property type="taxonomic scope" value="Eukaryota"/>
</dbReference>
<dbReference type="InterPro" id="IPR056282">
    <property type="entry name" value="MROH2B-like_N_HEAT"/>
</dbReference>
<dbReference type="InterPro" id="IPR011989">
    <property type="entry name" value="ARM-like"/>
</dbReference>
<feature type="domain" description="Maestro-like HEAT-repeats" evidence="3">
    <location>
        <begin position="1082"/>
        <end position="1319"/>
    </location>
</feature>
<gene>
    <name evidence="9" type="primary">hpo-27</name>
    <name evidence="7" type="synonym">Cbr-hpo-27</name>
    <name evidence="9" type="ORF">CBG04027</name>
    <name evidence="7" type="ORF">CBG_04027</name>
</gene>
<evidence type="ECO:0000259" key="6">
    <source>
        <dbReference type="Pfam" id="PF23227"/>
    </source>
</evidence>
<keyword evidence="2" id="KW-0732">Signal</keyword>
<evidence type="ECO:0000256" key="2">
    <source>
        <dbReference type="SAM" id="SignalP"/>
    </source>
</evidence>
<dbReference type="GO" id="GO:0005737">
    <property type="term" value="C:cytoplasm"/>
    <property type="evidence" value="ECO:0000318"/>
    <property type="project" value="GO_Central"/>
</dbReference>
<dbReference type="SUPFAM" id="SSF48371">
    <property type="entry name" value="ARM repeat"/>
    <property type="match status" value="2"/>
</dbReference>
<dbReference type="InterPro" id="IPR055408">
    <property type="entry name" value="HEAT_MROH2B-like"/>
</dbReference>
<dbReference type="PANTHER" id="PTHR23120">
    <property type="entry name" value="MAESTRO-RELATED HEAT DOMAIN-CONTAINING"/>
    <property type="match status" value="1"/>
</dbReference>
<accession>A8WW12</accession>
<dbReference type="HOGENOM" id="CLU_003168_0_1_1"/>
<reference evidence="7 8" key="2">
    <citation type="journal article" date="2011" name="PLoS Genet.">
        <title>Caenorhabditis briggsae recombinant inbred line genotypes reveal inter-strain incompatibility and the evolution of recombination.</title>
        <authorList>
            <person name="Ross J.A."/>
            <person name="Koboldt D.C."/>
            <person name="Staisch J.E."/>
            <person name="Chamberlin H.M."/>
            <person name="Gupta B.P."/>
            <person name="Miller R.D."/>
            <person name="Baird S.E."/>
            <person name="Haag E.S."/>
        </authorList>
    </citation>
    <scope>NUCLEOTIDE SEQUENCE [LARGE SCALE GENOMIC DNA]</scope>
    <source>
        <strain evidence="7 8">AF16</strain>
    </source>
</reference>
<keyword evidence="1" id="KW-0677">Repeat</keyword>
<evidence type="ECO:0000259" key="5">
    <source>
        <dbReference type="Pfam" id="PF23221"/>
    </source>
</evidence>
<feature type="domain" description="MROH2B-like N-terminal HEAT-repeats" evidence="5">
    <location>
        <begin position="38"/>
        <end position="279"/>
    </location>
</feature>
<proteinExistence type="predicted"/>
<dbReference type="Proteomes" id="UP000008549">
    <property type="component" value="Unassembled WGS sequence"/>
</dbReference>
<dbReference type="OMA" id="EVYIKAM"/>
<dbReference type="InParanoid" id="A8WW12"/>
<keyword evidence="8" id="KW-1185">Reference proteome</keyword>
<dbReference type="Pfam" id="PF23210">
    <property type="entry name" value="HEAT_Maestro_2"/>
    <property type="match status" value="1"/>
</dbReference>
<dbReference type="STRING" id="6238.A8WW12"/>
<dbReference type="GO" id="GO:0005765">
    <property type="term" value="C:lysosomal membrane"/>
    <property type="evidence" value="ECO:0007669"/>
    <property type="project" value="EnsemblMetazoa"/>
</dbReference>
<evidence type="ECO:0000259" key="4">
    <source>
        <dbReference type="Pfam" id="PF23210"/>
    </source>
</evidence>
<evidence type="ECO:0000256" key="1">
    <source>
        <dbReference type="ARBA" id="ARBA00022737"/>
    </source>
</evidence>
<dbReference type="InterPro" id="IPR016024">
    <property type="entry name" value="ARM-type_fold"/>
</dbReference>
<dbReference type="Pfam" id="PF21047">
    <property type="entry name" value="HEAT_Maestro"/>
    <property type="match status" value="1"/>
</dbReference>
<dbReference type="InterPro" id="IPR045206">
    <property type="entry name" value="Maestro_heat-like_prot"/>
</dbReference>
<evidence type="ECO:0000313" key="9">
    <source>
        <dbReference type="WormBase" id="CBG04027"/>
    </source>
</evidence>
<dbReference type="EMBL" id="HE600906">
    <property type="protein sequence ID" value="CAP24821.2"/>
    <property type="molecule type" value="Genomic_DNA"/>
</dbReference>
<feature type="domain" description="MROH2B-like HEAT-repeats" evidence="4">
    <location>
        <begin position="285"/>
        <end position="951"/>
    </location>
</feature>
<sequence length="1808" mass="201423">MAATTQVSSLLDLVISLLDTAITYQSQESVKNEVAESLKTIGAHQPNVLLTACHQYLLQNPKLGTFKRAFVLQSISICVDNTEVLPKLDEQLVMLIINLATQEMNMTKDTDVEWAESAMEVLVTLAKNQRFVCHVIDAILQKFPPGQTTSPHRYIVLTMATIANHNPFGLVPFLTDILSRTVPLLQHVKTDPLRCAWARAICSFCEAVRECETERPKEASEEFNGEHSRPNSAFGHCQEVSNRATYSDQTEAVYDVVFGWIYSKDPKTRGEAAECVGELCLMIKQTRLVEDVKKIVTNMLPLYRKSYNESHMITQGICRFLEAACVDEVCPLEPYLEDILNALFPNACLDPDDTTVTLGTQAIKNHSEAFRCFDVAATRFADRIVYYLLHKMQNVADSQKLGAINVLRHLLNATGQHMEDKRSLLTMGLKKLLAAENTTSIRVSFFAFITIILITIKSQVKRAIVQLCVALADHSYVDAEGGDYVIAFLVRNLVGPTEQEAAAKKIEIDVAGLNQLRTQCAQALYTIANTCVCATKLLWPYLLEFLCCERYTPVVGDLCKCLRTLVNREAEAGRKMDYTTGFDNPKVAGRHAVLARLFTSFCNAPLNGLLTRRAREVGGLIEAIAPWFHSSMEGPASRWSAKLEPLLDELSITAVSSGDSAPAELRGRKIARWHEACLDWLSVFVSSVPEGDWRQDLAAAMGKQLDMYKDLSDEKSFLFRCIGVTLSKITAKQFVIDHMMMMFKNASHSILSERQGCARAVGSISSSHMDLVLVELENVSKWEHARKSSGIFGFIKDTMPIRQYPDIEMINLRATLMLCYGHVVMACSLDTVTQRLQNTIMVFLRNYFANSKQETVVREAMLETMRLIATAVHPSRIGGEWKFDARNELLAYAKDYLNGETPEWLTSSLRLLTCKATAALVQLEPPLSATDIEDIGNVLSRQILPMQREKSGLKTLAFDIFDYASSSVLSTFSGGHNNNIHTGPPLTTNSVAEGPNGTTIHHKHRGVNGKVLKRSWLIECYYNIRLKVSVSMEDDESATIMDATMHQYGLALEQIVRMAPTTQTVMILLKILLPYYGKQADHERIRAVDMTVLVLRVYYECAEDISLGHASDFEPLSSLLGRLAPRLVDLLAHVRLQALSAIHWALRLAYMHKGHGRDADQSLFSYSNFVEKYLTSGDVKLDGQKEKLAIEAIAQIIEYRLPQSQMQIYLSAIFEMLTDRQSHVSSAAAQLLTYAVMARGSTLSSEAEILVTKMVEKLADIHHCVQTNTDVLAALVAFAVHQQQAVCDVLFKQPLPYSINITDAWECLSRDKLLFAGILDHLTELLGASLDQPFEIMDSGGGVSAKVVNVEPCTYVAVLAEVVKNGEPESALMERVPIILTLLIHFICSVSDTQFPVMQKESKDGVKSPLIITPDLRRSAEKPAGMAVAAIKNLLNRTRSNMVIEDMNQARAWSDCLDKEAFIHAIGVLIRSLIDQRPAWVPSLAKTMEEFANSESEPRRLAAVIIASSLIRKSTNESGEFNEQLLVKCIRRLEDSLTDPSLRIRKLCVKGLGELSECSSSDVISRFVHMAVEAAMSGLDDHGDRKDTVAIESILALNKLVQLTNNDQLKSILPIVLLKVRPCFEKDSYELRAASFSLFGELGARVGENSEEFRGHLHTNIVSLLLHLNDDYEEVRQKCAVSIYRLHELLTSPNASICIEREMKDGKQPYNYNSFIKDFAAILANSFPDRVNQYALATSNYFKSSSARIRCNAAHLTGCLLDGLTAQLRATISRELVFTGLVALLKDSEDVNVRIAATRAIANLHDFH</sequence>
<dbReference type="FunCoup" id="A8WW12">
    <property type="interactions" value="1787"/>
</dbReference>
<feature type="chain" id="PRO_5002732398" evidence="2">
    <location>
        <begin position="24"/>
        <end position="1808"/>
    </location>
</feature>
<evidence type="ECO:0000313" key="7">
    <source>
        <dbReference type="EMBL" id="CAP24821.2"/>
    </source>
</evidence>
<dbReference type="Pfam" id="PF23227">
    <property type="entry name" value="HEAT_MROH2B_C"/>
    <property type="match status" value="1"/>
</dbReference>
<evidence type="ECO:0000259" key="3">
    <source>
        <dbReference type="Pfam" id="PF21047"/>
    </source>
</evidence>
<feature type="signal peptide" evidence="2">
    <location>
        <begin position="1"/>
        <end position="23"/>
    </location>
</feature>
<evidence type="ECO:0000313" key="8">
    <source>
        <dbReference type="Proteomes" id="UP000008549"/>
    </source>
</evidence>
<dbReference type="Gene3D" id="1.25.10.10">
    <property type="entry name" value="Leucine-rich Repeat Variant"/>
    <property type="match status" value="4"/>
</dbReference>
<organism evidence="7 8">
    <name type="scientific">Caenorhabditis briggsae</name>
    <dbReference type="NCBI Taxonomy" id="6238"/>
    <lineage>
        <taxon>Eukaryota</taxon>
        <taxon>Metazoa</taxon>
        <taxon>Ecdysozoa</taxon>
        <taxon>Nematoda</taxon>
        <taxon>Chromadorea</taxon>
        <taxon>Rhabditida</taxon>
        <taxon>Rhabditina</taxon>
        <taxon>Rhabditomorpha</taxon>
        <taxon>Rhabditoidea</taxon>
        <taxon>Rhabditidae</taxon>
        <taxon>Peloderinae</taxon>
        <taxon>Caenorhabditis</taxon>
    </lineage>
</organism>
<reference evidence="7 8" key="1">
    <citation type="journal article" date="2003" name="PLoS Biol.">
        <title>The genome sequence of Caenorhabditis briggsae: a platform for comparative genomics.</title>
        <authorList>
            <person name="Stein L.D."/>
            <person name="Bao Z."/>
            <person name="Blasiar D."/>
            <person name="Blumenthal T."/>
            <person name="Brent M.R."/>
            <person name="Chen N."/>
            <person name="Chinwalla A."/>
            <person name="Clarke L."/>
            <person name="Clee C."/>
            <person name="Coghlan A."/>
            <person name="Coulson A."/>
            <person name="D'Eustachio P."/>
            <person name="Fitch D.H."/>
            <person name="Fulton L.A."/>
            <person name="Fulton R.E."/>
            <person name="Griffiths-Jones S."/>
            <person name="Harris T.W."/>
            <person name="Hillier L.W."/>
            <person name="Kamath R."/>
            <person name="Kuwabara P.E."/>
            <person name="Mardis E.R."/>
            <person name="Marra M.A."/>
            <person name="Miner T.L."/>
            <person name="Minx P."/>
            <person name="Mullikin J.C."/>
            <person name="Plumb R.W."/>
            <person name="Rogers J."/>
            <person name="Schein J.E."/>
            <person name="Sohrmann M."/>
            <person name="Spieth J."/>
            <person name="Stajich J.E."/>
            <person name="Wei C."/>
            <person name="Willey D."/>
            <person name="Wilson R.K."/>
            <person name="Durbin R."/>
            <person name="Waterston R.H."/>
        </authorList>
    </citation>
    <scope>NUCLEOTIDE SEQUENCE [LARGE SCALE GENOMIC DNA]</scope>
    <source>
        <strain evidence="7 8">AF16</strain>
    </source>
</reference>
<dbReference type="PANTHER" id="PTHR23120:SF0">
    <property type="entry name" value="MAESTRO HEAT-LIKE REPEAT FAMILY MEMBER 1"/>
    <property type="match status" value="1"/>
</dbReference>
<feature type="domain" description="Maestro/Maestro-like HEAT-repeats" evidence="6">
    <location>
        <begin position="1529"/>
        <end position="1805"/>
    </location>
</feature>
<dbReference type="InterPro" id="IPR048465">
    <property type="entry name" value="Maestro-like_HEAT"/>
</dbReference>